<reference evidence="2 3" key="1">
    <citation type="submission" date="2020-07" db="EMBL/GenBank/DDBJ databases">
        <title>Gai3-2, isolated from salt lake.</title>
        <authorList>
            <person name="Cui H."/>
            <person name="Shi X."/>
        </authorList>
    </citation>
    <scope>NUCLEOTIDE SEQUENCE [LARGE SCALE GENOMIC DNA]</scope>
    <source>
        <strain evidence="2 3">Gai3-2</strain>
    </source>
</reference>
<dbReference type="Proteomes" id="UP000509750">
    <property type="component" value="Chromosome"/>
</dbReference>
<dbReference type="RefSeq" id="WP_179169037.1">
    <property type="nucleotide sequence ID" value="NZ_CP058529.1"/>
</dbReference>
<keyword evidence="1" id="KW-1133">Transmembrane helix</keyword>
<dbReference type="KEGG" id="halg:HUG10_07815"/>
<proteinExistence type="predicted"/>
<feature type="transmembrane region" description="Helical" evidence="1">
    <location>
        <begin position="92"/>
        <end position="118"/>
    </location>
</feature>
<name>A0A7D5KM70_9EURY</name>
<keyword evidence="1" id="KW-0472">Membrane</keyword>
<gene>
    <name evidence="2" type="ORF">HUG10_07815</name>
</gene>
<accession>A0A7D5KM70</accession>
<protein>
    <recommendedName>
        <fullName evidence="4">LexA-binding, inner membrane-associated hydrolase</fullName>
    </recommendedName>
</protein>
<keyword evidence="1" id="KW-0812">Transmembrane</keyword>
<evidence type="ECO:0000313" key="3">
    <source>
        <dbReference type="Proteomes" id="UP000509750"/>
    </source>
</evidence>
<dbReference type="GeneID" id="56028730"/>
<organism evidence="2 3">
    <name type="scientific">Halorarum halophilum</name>
    <dbReference type="NCBI Taxonomy" id="2743090"/>
    <lineage>
        <taxon>Archaea</taxon>
        <taxon>Methanobacteriati</taxon>
        <taxon>Methanobacteriota</taxon>
        <taxon>Stenosarchaea group</taxon>
        <taxon>Halobacteria</taxon>
        <taxon>Halobacteriales</taxon>
        <taxon>Haloferacaceae</taxon>
        <taxon>Halorarum</taxon>
    </lineage>
</organism>
<evidence type="ECO:0008006" key="4">
    <source>
        <dbReference type="Google" id="ProtNLM"/>
    </source>
</evidence>
<dbReference type="EMBL" id="CP058529">
    <property type="protein sequence ID" value="QLG27462.1"/>
    <property type="molecule type" value="Genomic_DNA"/>
</dbReference>
<keyword evidence="3" id="KW-1185">Reference proteome</keyword>
<sequence length="157" mass="17205">MRSTHHLGISIALGTLVGLLLEPTIPLLLAVAYAGVLGVGIDLDHFLVARYNTGNWNAVRTCLRSPRVVLFDQGAIFEPDAIWPIERLLTHVVAMGAIVLGLAFVDGILAILSAVVLYGHLLSDLLWDVWRHDEYLEIAARYVERNTAHDAGTKTND</sequence>
<evidence type="ECO:0000313" key="2">
    <source>
        <dbReference type="EMBL" id="QLG27462.1"/>
    </source>
</evidence>
<dbReference type="AlphaFoldDB" id="A0A7D5KM70"/>
<evidence type="ECO:0000256" key="1">
    <source>
        <dbReference type="SAM" id="Phobius"/>
    </source>
</evidence>
<dbReference type="OrthoDB" id="343170at2157"/>